<dbReference type="Pfam" id="PF00092">
    <property type="entry name" value="VWA"/>
    <property type="match status" value="1"/>
</dbReference>
<keyword evidence="4" id="KW-0597">Phosphoprotein</keyword>
<dbReference type="InterPro" id="IPR036465">
    <property type="entry name" value="vWFA_dom_sf"/>
</dbReference>
<keyword evidence="7" id="KW-0084">Basement membrane</keyword>
<dbReference type="GO" id="GO:0051124">
    <property type="term" value="P:synaptic assembly at neuromuscular junction"/>
    <property type="evidence" value="ECO:0007669"/>
    <property type="project" value="Ensembl"/>
</dbReference>
<keyword evidence="16" id="KW-1185">Reference proteome</keyword>
<dbReference type="PROSITE" id="PS50853">
    <property type="entry name" value="FN3"/>
    <property type="match status" value="1"/>
</dbReference>
<dbReference type="GO" id="GO:1902026">
    <property type="term" value="P:regulation of cartilage condensation"/>
    <property type="evidence" value="ECO:0007669"/>
    <property type="project" value="Ensembl"/>
</dbReference>
<dbReference type="InterPro" id="IPR036116">
    <property type="entry name" value="FN3_sf"/>
</dbReference>
<evidence type="ECO:0000256" key="10">
    <source>
        <dbReference type="ARBA" id="ARBA00046169"/>
    </source>
</evidence>
<evidence type="ECO:0000256" key="5">
    <source>
        <dbReference type="ARBA" id="ARBA00022729"/>
    </source>
</evidence>
<dbReference type="CDD" id="cd00063">
    <property type="entry name" value="FN3"/>
    <property type="match status" value="2"/>
</dbReference>
<feature type="domain" description="VWFA" evidence="13">
    <location>
        <begin position="36"/>
        <end position="212"/>
    </location>
</feature>
<evidence type="ECO:0000256" key="11">
    <source>
        <dbReference type="SAM" id="MobiDB-lite"/>
    </source>
</evidence>
<keyword evidence="5 12" id="KW-0732">Signal</keyword>
<dbReference type="InterPro" id="IPR013783">
    <property type="entry name" value="Ig-like_fold"/>
</dbReference>
<dbReference type="GO" id="GO:0061035">
    <property type="term" value="P:regulation of cartilage development"/>
    <property type="evidence" value="ECO:0007669"/>
    <property type="project" value="Ensembl"/>
</dbReference>
<dbReference type="GeneID" id="111853925"/>
<reference evidence="15" key="1">
    <citation type="submission" date="2025-08" db="UniProtKB">
        <authorList>
            <consortium name="Ensembl"/>
        </authorList>
    </citation>
    <scope>IDENTIFICATION</scope>
</reference>
<dbReference type="Proteomes" id="UP000261540">
    <property type="component" value="Unplaced"/>
</dbReference>
<dbReference type="InterPro" id="IPR002035">
    <property type="entry name" value="VWF_A"/>
</dbReference>
<evidence type="ECO:0000256" key="1">
    <source>
        <dbReference type="ARBA" id="ARBA00004302"/>
    </source>
</evidence>
<dbReference type="GeneTree" id="ENSGT00940000160734"/>
<evidence type="ECO:0000313" key="15">
    <source>
        <dbReference type="Ensembl" id="ENSPKIP00000027561.1"/>
    </source>
</evidence>
<dbReference type="STRING" id="1676925.ENSPKIP00000027561"/>
<dbReference type="RefSeq" id="XP_023687136.1">
    <property type="nucleotide sequence ID" value="XM_023831368.2"/>
</dbReference>
<dbReference type="GO" id="GO:0007409">
    <property type="term" value="P:axonogenesis"/>
    <property type="evidence" value="ECO:0007669"/>
    <property type="project" value="Ensembl"/>
</dbReference>
<keyword evidence="8" id="KW-1015">Disulfide bond</keyword>
<evidence type="ECO:0000256" key="7">
    <source>
        <dbReference type="ARBA" id="ARBA00022869"/>
    </source>
</evidence>
<keyword evidence="3" id="KW-0272">Extracellular matrix</keyword>
<dbReference type="SMART" id="SM00327">
    <property type="entry name" value="VWA"/>
    <property type="match status" value="1"/>
</dbReference>
<reference evidence="15" key="2">
    <citation type="submission" date="2025-09" db="UniProtKB">
        <authorList>
            <consortium name="Ensembl"/>
        </authorList>
    </citation>
    <scope>IDENTIFICATION</scope>
</reference>
<evidence type="ECO:0000256" key="9">
    <source>
        <dbReference type="ARBA" id="ARBA00029542"/>
    </source>
</evidence>
<dbReference type="AlphaFoldDB" id="A0A3B3SC29"/>
<comment type="subcellular location">
    <subcellularLocation>
        <location evidence="1">Secreted</location>
        <location evidence="1">Extracellular space</location>
        <location evidence="1">Extracellular matrix</location>
        <location evidence="1">Basement membrane</location>
    </subcellularLocation>
</comment>
<dbReference type="GO" id="GO:0014032">
    <property type="term" value="P:neural crest cell development"/>
    <property type="evidence" value="ECO:0007669"/>
    <property type="project" value="Ensembl"/>
</dbReference>
<dbReference type="PANTHER" id="PTHR24020">
    <property type="entry name" value="COLLAGEN ALPHA"/>
    <property type="match status" value="1"/>
</dbReference>
<dbReference type="KEGG" id="pki:111853925"/>
<evidence type="ECO:0000313" key="16">
    <source>
        <dbReference type="Proteomes" id="UP000261540"/>
    </source>
</evidence>
<dbReference type="CTD" id="64856"/>
<evidence type="ECO:0000256" key="6">
    <source>
        <dbReference type="ARBA" id="ARBA00022737"/>
    </source>
</evidence>
<evidence type="ECO:0000256" key="4">
    <source>
        <dbReference type="ARBA" id="ARBA00022553"/>
    </source>
</evidence>
<evidence type="ECO:0000256" key="2">
    <source>
        <dbReference type="ARBA" id="ARBA00022525"/>
    </source>
</evidence>
<keyword evidence="2" id="KW-0964">Secreted</keyword>
<name>A0A3B3SC29_9TELE</name>
<evidence type="ECO:0000256" key="8">
    <source>
        <dbReference type="ARBA" id="ARBA00023157"/>
    </source>
</evidence>
<sequence length="531" mass="57113">MDSVLLLTWIFMGAFLQPINTEKSEPDAVLSCCEGDLLFLLDSSGSVSSYEYAQMLSFLSELLSPFSLGADQVRVALLQVGTQPRLEFGFDTHTSQQGLQEALKAAKQVRGDTNTEAALKMAQQVLRPGAAGGGRPGLPRVLLWLTDGLQPGPVEAPMAALRQEGVAVLAVSTGHSNYRVLQQVVTPPTDSHLYFVDIDDMSIIIKELRDAIIEIIRAQRLHVRDVTTRSASLHWRPVLSGGTGVYNIQLDPVIPGEAGEGAGGGDGERDTSSSTGGPQHQRLTRPADASQAELRHLLPGTTYKVTLTTQPSVAAMEPLTATFTTLPVSPEQEVLSPAVVTVSNPGMRSVRVSWGPLQPESVKLYVVEYSALPQGKVRATTVTRDHNSTLLTQLQPDTQYLVTVSALHSSGQERAMSVKVCTQEELLPLADLQLTPAGHDSVQVQWKGSVEGLQGYWVTWQGAGENVSSSRFLPRGTLSTLLTDLPAAGARVCVSPVYRTARGDGLCCTARFHPDPSPWTYSPHSLAQSHA</sequence>
<keyword evidence="6" id="KW-0677">Repeat</keyword>
<dbReference type="PANTHER" id="PTHR24020:SF77">
    <property type="entry name" value="VON WILLEBRAND FACTOR A DOMAIN-CONTAINING PROTEIN 1"/>
    <property type="match status" value="1"/>
</dbReference>
<accession>A0A3B3SC29</accession>
<comment type="function">
    <text evidence="10">Promotes matrix assembly. Involved in the organization of skeletal muscles and in the formation of neuromuscular junctions.</text>
</comment>
<feature type="domain" description="Fibronectin type-III" evidence="14">
    <location>
        <begin position="336"/>
        <end position="425"/>
    </location>
</feature>
<evidence type="ECO:0000256" key="12">
    <source>
        <dbReference type="SAM" id="SignalP"/>
    </source>
</evidence>
<dbReference type="InterPro" id="IPR050525">
    <property type="entry name" value="ECM_Assembly_Org"/>
</dbReference>
<feature type="region of interest" description="Disordered" evidence="11">
    <location>
        <begin position="253"/>
        <end position="289"/>
    </location>
</feature>
<dbReference type="GO" id="GO:0005604">
    <property type="term" value="C:basement membrane"/>
    <property type="evidence" value="ECO:0007669"/>
    <property type="project" value="UniProtKB-SubCell"/>
</dbReference>
<dbReference type="OrthoDB" id="9949424at2759"/>
<feature type="chain" id="PRO_5017189971" description="von Willebrand factor A domain-containing protein 1" evidence="12">
    <location>
        <begin position="22"/>
        <end position="531"/>
    </location>
</feature>
<evidence type="ECO:0000259" key="13">
    <source>
        <dbReference type="PROSITE" id="PS50234"/>
    </source>
</evidence>
<feature type="signal peptide" evidence="12">
    <location>
        <begin position="1"/>
        <end position="21"/>
    </location>
</feature>
<evidence type="ECO:0000259" key="14">
    <source>
        <dbReference type="PROSITE" id="PS50853"/>
    </source>
</evidence>
<dbReference type="Ensembl" id="ENSPKIT00000008331.1">
    <property type="protein sequence ID" value="ENSPKIP00000027561.1"/>
    <property type="gene ID" value="ENSPKIG00000009575.1"/>
</dbReference>
<dbReference type="PRINTS" id="PR00453">
    <property type="entry name" value="VWFADOMAIN"/>
</dbReference>
<dbReference type="Gene3D" id="2.60.40.10">
    <property type="entry name" value="Immunoglobulins"/>
    <property type="match status" value="2"/>
</dbReference>
<dbReference type="InterPro" id="IPR003961">
    <property type="entry name" value="FN3_dom"/>
</dbReference>
<organism evidence="15 16">
    <name type="scientific">Paramormyrops kingsleyae</name>
    <dbReference type="NCBI Taxonomy" id="1676925"/>
    <lineage>
        <taxon>Eukaryota</taxon>
        <taxon>Metazoa</taxon>
        <taxon>Chordata</taxon>
        <taxon>Craniata</taxon>
        <taxon>Vertebrata</taxon>
        <taxon>Euteleostomi</taxon>
        <taxon>Actinopterygii</taxon>
        <taxon>Neopterygii</taxon>
        <taxon>Teleostei</taxon>
        <taxon>Osteoglossocephala</taxon>
        <taxon>Osteoglossomorpha</taxon>
        <taxon>Osteoglossiformes</taxon>
        <taxon>Mormyridae</taxon>
        <taxon>Paramormyrops</taxon>
    </lineage>
</organism>
<dbReference type="SMART" id="SM00060">
    <property type="entry name" value="FN3"/>
    <property type="match status" value="3"/>
</dbReference>
<dbReference type="PROSITE" id="PS50234">
    <property type="entry name" value="VWFA"/>
    <property type="match status" value="1"/>
</dbReference>
<proteinExistence type="predicted"/>
<dbReference type="SUPFAM" id="SSF53300">
    <property type="entry name" value="vWA-like"/>
    <property type="match status" value="1"/>
</dbReference>
<dbReference type="Pfam" id="PF00041">
    <property type="entry name" value="fn3"/>
    <property type="match status" value="2"/>
</dbReference>
<dbReference type="Gene3D" id="3.40.50.410">
    <property type="entry name" value="von Willebrand factor, type A domain"/>
    <property type="match status" value="1"/>
</dbReference>
<evidence type="ECO:0000256" key="3">
    <source>
        <dbReference type="ARBA" id="ARBA00022530"/>
    </source>
</evidence>
<protein>
    <recommendedName>
        <fullName evidence="9">von Willebrand factor A domain-containing protein 1</fullName>
    </recommendedName>
</protein>
<dbReference type="SUPFAM" id="SSF49265">
    <property type="entry name" value="Fibronectin type III"/>
    <property type="match status" value="2"/>
</dbReference>